<dbReference type="AlphaFoldDB" id="A0A6V1R9A7"/>
<dbReference type="InterPro" id="IPR050257">
    <property type="entry name" value="eL8/uL1-like"/>
</dbReference>
<dbReference type="InterPro" id="IPR001921">
    <property type="entry name" value="Ribosomal_eL8_euk"/>
</dbReference>
<feature type="compositionally biased region" description="Basic residues" evidence="5">
    <location>
        <begin position="1"/>
        <end position="13"/>
    </location>
</feature>
<gene>
    <name evidence="7" type="ORF">HAKA00212_LOCUS17803</name>
</gene>
<comment type="function">
    <text evidence="4">Component of the ribosome.</text>
</comment>
<comment type="similarity">
    <text evidence="1 4">Belongs to the eukaryotic ribosomal protein eL8 family.</text>
</comment>
<protein>
    <recommendedName>
        <fullName evidence="4">60S ribosomal protein L7a</fullName>
    </recommendedName>
</protein>
<dbReference type="EMBL" id="HBIU01039119">
    <property type="protein sequence ID" value="CAE0639018.1"/>
    <property type="molecule type" value="Transcribed_RNA"/>
</dbReference>
<evidence type="ECO:0000256" key="3">
    <source>
        <dbReference type="ARBA" id="ARBA00023274"/>
    </source>
</evidence>
<evidence type="ECO:0000313" key="7">
    <source>
        <dbReference type="EMBL" id="CAE0639018.1"/>
    </source>
</evidence>
<dbReference type="Pfam" id="PF01248">
    <property type="entry name" value="Ribosomal_L7Ae"/>
    <property type="match status" value="1"/>
</dbReference>
<sequence>MVQRKPAKGKPAAKKAVSVKDPLFQAKPRSFRVGGDIRPKKRDLSRYVKWPRNVRIQRQRKILLQRLKVPPAIQQFSQPLEKNQATELFKLLVKYQPETKKAKQQRLKEMAAAGATKGEKPGPTLKYGLKHVTTLIEQKEAKLVCIAHDVNPLELVVWLPALCRKMGVPFCVVKDKARLGTLCHKKNAAVVALTEVNKEDKAKLDTLGANFTAQFNDTPVRKWGGGIMGLKTQRKLEKRQKALEAELAKKTSAQY</sequence>
<reference evidence="7" key="1">
    <citation type="submission" date="2021-01" db="EMBL/GenBank/DDBJ databases">
        <authorList>
            <person name="Corre E."/>
            <person name="Pelletier E."/>
            <person name="Niang G."/>
            <person name="Scheremetjew M."/>
            <person name="Finn R."/>
            <person name="Kale V."/>
            <person name="Holt S."/>
            <person name="Cochrane G."/>
            <person name="Meng A."/>
            <person name="Brown T."/>
            <person name="Cohen L."/>
        </authorList>
    </citation>
    <scope>NUCLEOTIDE SEQUENCE</scope>
    <source>
        <strain evidence="7">CCMP3107</strain>
    </source>
</reference>
<evidence type="ECO:0000256" key="1">
    <source>
        <dbReference type="ARBA" id="ARBA00007337"/>
    </source>
</evidence>
<dbReference type="GO" id="GO:0003723">
    <property type="term" value="F:RNA binding"/>
    <property type="evidence" value="ECO:0007669"/>
    <property type="project" value="UniProtKB-UniRule"/>
</dbReference>
<accession>A0A6V1R9A7</accession>
<evidence type="ECO:0000256" key="2">
    <source>
        <dbReference type="ARBA" id="ARBA00022980"/>
    </source>
</evidence>
<dbReference type="PANTHER" id="PTHR23105">
    <property type="entry name" value="RIBOSOMAL PROTEIN L7AE FAMILY MEMBER"/>
    <property type="match status" value="1"/>
</dbReference>
<feature type="domain" description="Ribosomal protein eL8/eL30/eS12/Gadd45" evidence="6">
    <location>
        <begin position="124"/>
        <end position="203"/>
    </location>
</feature>
<dbReference type="InterPro" id="IPR004038">
    <property type="entry name" value="Ribosomal_eL8/eL30/eS12/Gad45"/>
</dbReference>
<dbReference type="SUPFAM" id="SSF55315">
    <property type="entry name" value="L30e-like"/>
    <property type="match status" value="1"/>
</dbReference>
<evidence type="ECO:0000259" key="6">
    <source>
        <dbReference type="Pfam" id="PF01248"/>
    </source>
</evidence>
<proteinExistence type="inferred from homology"/>
<keyword evidence="2 4" id="KW-0689">Ribosomal protein</keyword>
<organism evidence="7">
    <name type="scientific">Heterosigma akashiwo</name>
    <name type="common">Chromophytic alga</name>
    <name type="synonym">Heterosigma carterae</name>
    <dbReference type="NCBI Taxonomy" id="2829"/>
    <lineage>
        <taxon>Eukaryota</taxon>
        <taxon>Sar</taxon>
        <taxon>Stramenopiles</taxon>
        <taxon>Ochrophyta</taxon>
        <taxon>Raphidophyceae</taxon>
        <taxon>Chattonellales</taxon>
        <taxon>Chattonellaceae</taxon>
        <taxon>Heterosigma</taxon>
    </lineage>
</organism>
<evidence type="ECO:0000256" key="5">
    <source>
        <dbReference type="SAM" id="MobiDB-lite"/>
    </source>
</evidence>
<dbReference type="InterPro" id="IPR018492">
    <property type="entry name" value="Ribosomal_eL8/Nhp2"/>
</dbReference>
<dbReference type="PRINTS" id="PR00881">
    <property type="entry name" value="L7ARS6FAMILY"/>
</dbReference>
<dbReference type="Gene3D" id="3.30.1330.30">
    <property type="match status" value="1"/>
</dbReference>
<dbReference type="PRINTS" id="PR00882">
    <property type="entry name" value="RIBOSOMALL7A"/>
</dbReference>
<feature type="region of interest" description="Disordered" evidence="5">
    <location>
        <begin position="1"/>
        <end position="20"/>
    </location>
</feature>
<evidence type="ECO:0000256" key="4">
    <source>
        <dbReference type="RuleBase" id="RU367042"/>
    </source>
</evidence>
<dbReference type="InterPro" id="IPR029064">
    <property type="entry name" value="Ribosomal_eL30-like_sf"/>
</dbReference>
<keyword evidence="3 4" id="KW-0687">Ribonucleoprotein</keyword>
<name>A0A6V1R9A7_HETAK</name>
<dbReference type="GO" id="GO:0022625">
    <property type="term" value="C:cytosolic large ribosomal subunit"/>
    <property type="evidence" value="ECO:0007669"/>
    <property type="project" value="UniProtKB-UniRule"/>
</dbReference>